<protein>
    <submittedName>
        <fullName evidence="3">Uncharacterized protein</fullName>
    </submittedName>
</protein>
<accession>A0AAD5T8S4</accession>
<feature type="chain" id="PRO_5041911438" evidence="2">
    <location>
        <begin position="22"/>
        <end position="249"/>
    </location>
</feature>
<evidence type="ECO:0000256" key="1">
    <source>
        <dbReference type="SAM" id="Phobius"/>
    </source>
</evidence>
<reference evidence="3" key="1">
    <citation type="submission" date="2020-05" db="EMBL/GenBank/DDBJ databases">
        <title>Phylogenomic resolution of chytrid fungi.</title>
        <authorList>
            <person name="Stajich J.E."/>
            <person name="Amses K."/>
            <person name="Simmons R."/>
            <person name="Seto K."/>
            <person name="Myers J."/>
            <person name="Bonds A."/>
            <person name="Quandt C.A."/>
            <person name="Barry K."/>
            <person name="Liu P."/>
            <person name="Grigoriev I."/>
            <person name="Longcore J.E."/>
            <person name="James T.Y."/>
        </authorList>
    </citation>
    <scope>NUCLEOTIDE SEQUENCE</scope>
    <source>
        <strain evidence="3">JEL0513</strain>
    </source>
</reference>
<keyword evidence="1" id="KW-1133">Transmembrane helix</keyword>
<dbReference type="EMBL" id="JADGJH010000111">
    <property type="protein sequence ID" value="KAJ3137641.1"/>
    <property type="molecule type" value="Genomic_DNA"/>
</dbReference>
<keyword evidence="2" id="KW-0732">Signal</keyword>
<feature type="signal peptide" evidence="2">
    <location>
        <begin position="1"/>
        <end position="21"/>
    </location>
</feature>
<proteinExistence type="predicted"/>
<keyword evidence="4" id="KW-1185">Reference proteome</keyword>
<organism evidence="3 4">
    <name type="scientific">Physocladia obscura</name>
    <dbReference type="NCBI Taxonomy" id="109957"/>
    <lineage>
        <taxon>Eukaryota</taxon>
        <taxon>Fungi</taxon>
        <taxon>Fungi incertae sedis</taxon>
        <taxon>Chytridiomycota</taxon>
        <taxon>Chytridiomycota incertae sedis</taxon>
        <taxon>Chytridiomycetes</taxon>
        <taxon>Chytridiales</taxon>
        <taxon>Chytriomycetaceae</taxon>
        <taxon>Physocladia</taxon>
    </lineage>
</organism>
<name>A0AAD5T8S4_9FUNG</name>
<evidence type="ECO:0000313" key="3">
    <source>
        <dbReference type="EMBL" id="KAJ3137641.1"/>
    </source>
</evidence>
<keyword evidence="1" id="KW-0472">Membrane</keyword>
<comment type="caution">
    <text evidence="3">The sequence shown here is derived from an EMBL/GenBank/DDBJ whole genome shotgun (WGS) entry which is preliminary data.</text>
</comment>
<feature type="transmembrane region" description="Helical" evidence="1">
    <location>
        <begin position="203"/>
        <end position="225"/>
    </location>
</feature>
<evidence type="ECO:0000313" key="4">
    <source>
        <dbReference type="Proteomes" id="UP001211907"/>
    </source>
</evidence>
<gene>
    <name evidence="3" type="ORF">HK100_000553</name>
</gene>
<dbReference type="AlphaFoldDB" id="A0AAD5T8S4"/>
<keyword evidence="1" id="KW-0812">Transmembrane</keyword>
<evidence type="ECO:0000256" key="2">
    <source>
        <dbReference type="SAM" id="SignalP"/>
    </source>
</evidence>
<dbReference type="Proteomes" id="UP001211907">
    <property type="component" value="Unassembled WGS sequence"/>
</dbReference>
<sequence length="249" mass="25018">MATFIQLGAATAALTALGAQAVLTTAGCANLEGIFVAFGFTAATTGSTASITGCGCTFALTIPTGSAASATCSGTSVVSLALTNNALTGSALIFAEDLPPLTSSLDISENPDLSQWPTLDNVGNVPVLSFTILNQTGDAQLCCPSATITCTPTTAVCTSATAAGSSSSSTSLTVNSDGGVVAYTIGTYSPIPYISSLNAPGTIFVIILGVCVFIGGTILATVMWYTRKTQKPVKLDDSEFELDRGKTPA</sequence>